<evidence type="ECO:0000256" key="10">
    <source>
        <dbReference type="ARBA" id="ARBA00042705"/>
    </source>
</evidence>
<keyword evidence="7 16" id="KW-1133">Transmembrane helix</keyword>
<evidence type="ECO:0000256" key="16">
    <source>
        <dbReference type="SAM" id="Phobius"/>
    </source>
</evidence>
<dbReference type="FunCoup" id="K0KTL1">
    <property type="interactions" value="334"/>
</dbReference>
<accession>K0KTL1</accession>
<evidence type="ECO:0000256" key="15">
    <source>
        <dbReference type="SAM" id="Coils"/>
    </source>
</evidence>
<dbReference type="STRING" id="1206466.K0KTL1"/>
<evidence type="ECO:0000256" key="11">
    <source>
        <dbReference type="ARBA" id="ARBA00068548"/>
    </source>
</evidence>
<dbReference type="GO" id="GO:0006605">
    <property type="term" value="P:protein targeting"/>
    <property type="evidence" value="ECO:0007669"/>
    <property type="project" value="InterPro"/>
</dbReference>
<dbReference type="EMBL" id="CAIF01000194">
    <property type="protein sequence ID" value="CCH45357.1"/>
    <property type="molecule type" value="Genomic_DNA"/>
</dbReference>
<keyword evidence="8 14" id="KW-0496">Mitochondrion</keyword>
<reference evidence="17 18" key="1">
    <citation type="journal article" date="2012" name="Eukaryot. Cell">
        <title>Draft genome sequence of Wickerhamomyces ciferrii NRRL Y-1031 F-60-10.</title>
        <authorList>
            <person name="Schneider J."/>
            <person name="Andrea H."/>
            <person name="Blom J."/>
            <person name="Jaenicke S."/>
            <person name="Ruckert C."/>
            <person name="Schorsch C."/>
            <person name="Szczepanowski R."/>
            <person name="Farwick M."/>
            <person name="Goesmann A."/>
            <person name="Puhler A."/>
            <person name="Schaffer S."/>
            <person name="Tauch A."/>
            <person name="Kohler T."/>
            <person name="Brinkrolf K."/>
        </authorList>
    </citation>
    <scope>NUCLEOTIDE SEQUENCE [LARGE SCALE GENOMIC DNA]</scope>
    <source>
        <strain evidence="18">ATCC 14091 / BCRC 22168 / CBS 111 / JCM 3599 / NBRC 0793 / NRRL Y-1031 F-60-10</strain>
    </source>
</reference>
<dbReference type="InterPro" id="IPR023392">
    <property type="entry name" value="Tom20_dom_sf"/>
</dbReference>
<comment type="similarity">
    <text evidence="2 14">Belongs to the Tom20 family.</text>
</comment>
<keyword evidence="4 16" id="KW-0812">Transmembrane</keyword>
<keyword evidence="18" id="KW-1185">Reference proteome</keyword>
<dbReference type="InParanoid" id="K0KTL1"/>
<dbReference type="GO" id="GO:0008320">
    <property type="term" value="F:protein transmembrane transporter activity"/>
    <property type="evidence" value="ECO:0007669"/>
    <property type="project" value="TreeGrafter"/>
</dbReference>
<evidence type="ECO:0000256" key="8">
    <source>
        <dbReference type="ARBA" id="ARBA00023128"/>
    </source>
</evidence>
<keyword evidence="3" id="KW-0813">Transport</keyword>
<feature type="transmembrane region" description="Helical" evidence="16">
    <location>
        <begin position="6"/>
        <end position="24"/>
    </location>
</feature>
<dbReference type="PIRSF" id="PIRSF037707">
    <property type="entry name" value="MAS20_rcpt"/>
    <property type="match status" value="1"/>
</dbReference>
<evidence type="ECO:0000256" key="5">
    <source>
        <dbReference type="ARBA" id="ARBA00022787"/>
    </source>
</evidence>
<keyword evidence="15" id="KW-0175">Coiled coil</keyword>
<dbReference type="Pfam" id="PF02064">
    <property type="entry name" value="MAS20"/>
    <property type="match status" value="1"/>
</dbReference>
<evidence type="ECO:0000256" key="13">
    <source>
        <dbReference type="ARBA" id="ARBA00080405"/>
    </source>
</evidence>
<keyword evidence="5 14" id="KW-1000">Mitochondrion outer membrane</keyword>
<gene>
    <name evidence="17" type="ORF">BN7_4939</name>
</gene>
<dbReference type="GO" id="GO:0006886">
    <property type="term" value="P:intracellular protein transport"/>
    <property type="evidence" value="ECO:0007669"/>
    <property type="project" value="InterPro"/>
</dbReference>
<proteinExistence type="inferred from homology"/>
<evidence type="ECO:0000256" key="4">
    <source>
        <dbReference type="ARBA" id="ARBA00022692"/>
    </source>
</evidence>
<evidence type="ECO:0000313" key="17">
    <source>
        <dbReference type="EMBL" id="CCH45357.1"/>
    </source>
</evidence>
<evidence type="ECO:0000256" key="1">
    <source>
        <dbReference type="ARBA" id="ARBA00004572"/>
    </source>
</evidence>
<dbReference type="Gene3D" id="1.20.960.10">
    <property type="entry name" value="Mitochondrial outer membrane translocase complex, subunit Tom20 domain"/>
    <property type="match status" value="1"/>
</dbReference>
<name>K0KTL1_WICCF</name>
<evidence type="ECO:0000256" key="14">
    <source>
        <dbReference type="PIRNR" id="PIRNR037707"/>
    </source>
</evidence>
<keyword evidence="17" id="KW-0675">Receptor</keyword>
<comment type="caution">
    <text evidence="17">The sequence shown here is derived from an EMBL/GenBank/DDBJ whole genome shotgun (WGS) entry which is preliminary data.</text>
</comment>
<dbReference type="FunFam" id="1.20.960.10:FF:000002">
    <property type="entry name" value="Mitochondrial import receptor subunit TOM20"/>
    <property type="match status" value="1"/>
</dbReference>
<dbReference type="AlphaFoldDB" id="K0KTL1"/>
<keyword evidence="6" id="KW-0653">Protein transport</keyword>
<evidence type="ECO:0000256" key="2">
    <source>
        <dbReference type="ARBA" id="ARBA00005792"/>
    </source>
</evidence>
<dbReference type="PANTHER" id="PTHR12430">
    <property type="entry name" value="MITOCHONDRIAL IMPORT RECEPTOR SUBUNIT TOM20"/>
    <property type="match status" value="1"/>
</dbReference>
<keyword evidence="9 14" id="KW-0472">Membrane</keyword>
<organism evidence="17 18">
    <name type="scientific">Wickerhamomyces ciferrii (strain ATCC 14091 / BCRC 22168 / CBS 111 / JCM 3599 / NBRC 0793 / NRRL Y-1031 F-60-10)</name>
    <name type="common">Yeast</name>
    <name type="synonym">Pichia ciferrii</name>
    <dbReference type="NCBI Taxonomy" id="1206466"/>
    <lineage>
        <taxon>Eukaryota</taxon>
        <taxon>Fungi</taxon>
        <taxon>Dikarya</taxon>
        <taxon>Ascomycota</taxon>
        <taxon>Saccharomycotina</taxon>
        <taxon>Saccharomycetes</taxon>
        <taxon>Phaffomycetales</taxon>
        <taxon>Wickerhamomycetaceae</taxon>
        <taxon>Wickerhamomyces</taxon>
    </lineage>
</organism>
<evidence type="ECO:0000256" key="6">
    <source>
        <dbReference type="ARBA" id="ARBA00022927"/>
    </source>
</evidence>
<evidence type="ECO:0000256" key="12">
    <source>
        <dbReference type="ARBA" id="ARBA00073975"/>
    </source>
</evidence>
<feature type="coiled-coil region" evidence="15">
    <location>
        <begin position="33"/>
        <end position="60"/>
    </location>
</feature>
<dbReference type="SUPFAM" id="SSF47157">
    <property type="entry name" value="Mitochondrial import receptor subunit Tom20"/>
    <property type="match status" value="1"/>
</dbReference>
<dbReference type="Proteomes" id="UP000009328">
    <property type="component" value="Unassembled WGS sequence"/>
</dbReference>
<evidence type="ECO:0000256" key="9">
    <source>
        <dbReference type="ARBA" id="ARBA00023136"/>
    </source>
</evidence>
<dbReference type="GO" id="GO:0016031">
    <property type="term" value="P:tRNA import into mitochondrion"/>
    <property type="evidence" value="ECO:0007669"/>
    <property type="project" value="TreeGrafter"/>
</dbReference>
<dbReference type="GO" id="GO:0030150">
    <property type="term" value="P:protein import into mitochondrial matrix"/>
    <property type="evidence" value="ECO:0007669"/>
    <property type="project" value="TreeGrafter"/>
</dbReference>
<dbReference type="PRINTS" id="PR00351">
    <property type="entry name" value="OM20RECEPTOR"/>
</dbReference>
<dbReference type="GO" id="GO:0005742">
    <property type="term" value="C:mitochondrial outer membrane translocase complex"/>
    <property type="evidence" value="ECO:0007669"/>
    <property type="project" value="UniProtKB-UniRule"/>
</dbReference>
<sequence>MGKFSYIFATAAALTLGYAVYFDYNRRTNPEFRKQLKKSKKHHEKKVIEHEKEVKSVKLDTVRKALEESLKNDSPVPTDPSEKERFFMTEVTQGEQLSAQPGSELESAIHFYRALSIYPNPTDILSIYQRSVPQDIYDYVIMMVALQPPQSVASMLSESVQLDQEQD</sequence>
<dbReference type="GO" id="GO:0030943">
    <property type="term" value="F:mitochondrion targeting sequence binding"/>
    <property type="evidence" value="ECO:0007669"/>
    <property type="project" value="TreeGrafter"/>
</dbReference>
<evidence type="ECO:0000313" key="18">
    <source>
        <dbReference type="Proteomes" id="UP000009328"/>
    </source>
</evidence>
<dbReference type="InterPro" id="IPR002056">
    <property type="entry name" value="MAS20"/>
</dbReference>
<dbReference type="HOGENOM" id="CLU_090411_0_0_1"/>
<dbReference type="eggNOG" id="KOG4056">
    <property type="taxonomic scope" value="Eukaryota"/>
</dbReference>
<evidence type="ECO:0000256" key="7">
    <source>
        <dbReference type="ARBA" id="ARBA00022989"/>
    </source>
</evidence>
<evidence type="ECO:0000256" key="3">
    <source>
        <dbReference type="ARBA" id="ARBA00022448"/>
    </source>
</evidence>
<comment type="subcellular location">
    <subcellularLocation>
        <location evidence="1">Mitochondrion outer membrane</location>
        <topology evidence="1">Single-pass membrane protein</topology>
    </subcellularLocation>
</comment>
<dbReference type="PANTHER" id="PTHR12430:SF0">
    <property type="entry name" value="TRANSLOCASE OF OUTER MITOCHONDRIAL MEMBRANE 20"/>
    <property type="match status" value="1"/>
</dbReference>
<protein>
    <recommendedName>
        <fullName evidence="11">Mitochondrial import receptor subunit TOM20</fullName>
    </recommendedName>
    <alternativeName>
        <fullName evidence="10">Mitochondrial 20 kDa outer membrane protein</fullName>
    </alternativeName>
    <alternativeName>
        <fullName evidence="12">Mitochondrial import receptor subunit tom20</fullName>
    </alternativeName>
    <alternativeName>
        <fullName evidence="13">Translocase of outer membrane 20 kDa subunit</fullName>
    </alternativeName>
</protein>